<comment type="catalytic activity">
    <reaction evidence="1">
        <text>5-hydroxy-2-oxo-4-ureido-2,5-dihydro-1H-imidazole-5-carboxylate + H(+) = (S)-allantoin + CO2</text>
        <dbReference type="Rhea" id="RHEA:26301"/>
        <dbReference type="ChEBI" id="CHEBI:15378"/>
        <dbReference type="ChEBI" id="CHEBI:15678"/>
        <dbReference type="ChEBI" id="CHEBI:16526"/>
        <dbReference type="ChEBI" id="CHEBI:58639"/>
        <dbReference type="EC" id="4.1.1.97"/>
    </reaction>
</comment>
<dbReference type="RefSeq" id="WP_319844074.1">
    <property type="nucleotide sequence ID" value="NZ_JAXAFJ010000003.1"/>
</dbReference>
<dbReference type="PANTHER" id="PTHR43466">
    <property type="entry name" value="2-OXO-4-HYDROXY-4-CARBOXY-5-UREIDOIMIDAZOLINE DECARBOXYLASE-RELATED"/>
    <property type="match status" value="1"/>
</dbReference>
<name>A0ABU4RMA5_9HYPH</name>
<organism evidence="8 9">
    <name type="scientific">Terrihabitans rhizophilus</name>
    <dbReference type="NCBI Taxonomy" id="3092662"/>
    <lineage>
        <taxon>Bacteria</taxon>
        <taxon>Pseudomonadati</taxon>
        <taxon>Pseudomonadota</taxon>
        <taxon>Alphaproteobacteria</taxon>
        <taxon>Hyphomicrobiales</taxon>
        <taxon>Terrihabitans</taxon>
    </lineage>
</organism>
<evidence type="ECO:0000313" key="8">
    <source>
        <dbReference type="EMBL" id="MDX6805956.1"/>
    </source>
</evidence>
<dbReference type="PANTHER" id="PTHR43466:SF1">
    <property type="entry name" value="2-OXO-4-HYDROXY-4-CARBOXY-5-UREIDOIMIDAZOLINE DECARBOXYLASE-RELATED"/>
    <property type="match status" value="1"/>
</dbReference>
<evidence type="ECO:0000256" key="6">
    <source>
        <dbReference type="ARBA" id="ARBA00023239"/>
    </source>
</evidence>
<dbReference type="Gene3D" id="1.10.3330.10">
    <property type="entry name" value="Oxo-4-hydroxy-4-carboxy-5-ureidoimidazoline decarboxylase"/>
    <property type="match status" value="1"/>
</dbReference>
<dbReference type="GO" id="GO:0051997">
    <property type="term" value="F:2-oxo-4-hydroxy-4-carboxy-5-ureidoimidazoline decarboxylase activity"/>
    <property type="evidence" value="ECO:0007669"/>
    <property type="project" value="UniProtKB-EC"/>
</dbReference>
<dbReference type="SUPFAM" id="SSF158694">
    <property type="entry name" value="UraD-Like"/>
    <property type="match status" value="1"/>
</dbReference>
<evidence type="ECO:0000256" key="5">
    <source>
        <dbReference type="ARBA" id="ARBA00022793"/>
    </source>
</evidence>
<comment type="caution">
    <text evidence="8">The sequence shown here is derived from an EMBL/GenBank/DDBJ whole genome shotgun (WGS) entry which is preliminary data.</text>
</comment>
<evidence type="ECO:0000256" key="1">
    <source>
        <dbReference type="ARBA" id="ARBA00001163"/>
    </source>
</evidence>
<evidence type="ECO:0000256" key="2">
    <source>
        <dbReference type="ARBA" id="ARBA00004754"/>
    </source>
</evidence>
<evidence type="ECO:0000259" key="7">
    <source>
        <dbReference type="Pfam" id="PF09349"/>
    </source>
</evidence>
<dbReference type="InterPro" id="IPR036778">
    <property type="entry name" value="OHCU_decarboxylase_sf"/>
</dbReference>
<evidence type="ECO:0000256" key="4">
    <source>
        <dbReference type="ARBA" id="ARBA00022631"/>
    </source>
</evidence>
<protein>
    <recommendedName>
        <fullName evidence="3">2-oxo-4-hydroxy-4-carboxy-5-ureidoimidazoline decarboxylase</fullName>
        <ecNumber evidence="3">4.1.1.97</ecNumber>
    </recommendedName>
</protein>
<keyword evidence="4" id="KW-0659">Purine metabolism</keyword>
<gene>
    <name evidence="8" type="primary">uraD</name>
    <name evidence="8" type="ORF">SCD90_07755</name>
</gene>
<keyword evidence="5" id="KW-0210">Decarboxylase</keyword>
<comment type="pathway">
    <text evidence="2">Purine metabolism; urate degradation; (S)-allantoin from urate: step 3/3.</text>
</comment>
<dbReference type="NCBIfam" id="TIGR03164">
    <property type="entry name" value="UHCUDC"/>
    <property type="match status" value="1"/>
</dbReference>
<reference evidence="8 9" key="1">
    <citation type="submission" date="2023-11" db="EMBL/GenBank/DDBJ databases">
        <authorList>
            <person name="Bao R."/>
        </authorList>
    </citation>
    <scope>NUCLEOTIDE SEQUENCE [LARGE SCALE GENOMIC DNA]</scope>
    <source>
        <strain evidence="8 9">PJ23</strain>
    </source>
</reference>
<dbReference type="Pfam" id="PF09349">
    <property type="entry name" value="OHCU_decarbox"/>
    <property type="match status" value="1"/>
</dbReference>
<dbReference type="EC" id="4.1.1.97" evidence="3"/>
<dbReference type="InterPro" id="IPR018020">
    <property type="entry name" value="OHCU_decarboxylase"/>
</dbReference>
<sequence length="178" mass="19862">MSVSDGRRMSLTELNALPGDELVRRLGSVFEHSPWVAEGAGAARPFADFDAAHAAMMSVVLARSVDDQIAFLRAHPRLASRSRREAALAVESQAEQKAAGLDGVEEEKGELLDLLNRQYEERFGFPFIIAARENTIDSIIEALRRRMTASRDEEIAEALRQIATITRWRLGDLLETER</sequence>
<dbReference type="InterPro" id="IPR017580">
    <property type="entry name" value="OHCU_decarboxylase-1"/>
</dbReference>
<proteinExistence type="predicted"/>
<dbReference type="EMBL" id="JAXAFJ010000003">
    <property type="protein sequence ID" value="MDX6805956.1"/>
    <property type="molecule type" value="Genomic_DNA"/>
</dbReference>
<dbReference type="Proteomes" id="UP001274321">
    <property type="component" value="Unassembled WGS sequence"/>
</dbReference>
<evidence type="ECO:0000256" key="3">
    <source>
        <dbReference type="ARBA" id="ARBA00012257"/>
    </source>
</evidence>
<keyword evidence="9" id="KW-1185">Reference proteome</keyword>
<evidence type="ECO:0000313" key="9">
    <source>
        <dbReference type="Proteomes" id="UP001274321"/>
    </source>
</evidence>
<accession>A0ABU4RMA5</accession>
<keyword evidence="6 8" id="KW-0456">Lyase</keyword>
<feature type="domain" description="Oxo-4-hydroxy-4-carboxy-5-ureidoimidazoline decarboxylase" evidence="7">
    <location>
        <begin position="15"/>
        <end position="170"/>
    </location>
</feature>